<evidence type="ECO:0000313" key="7">
    <source>
        <dbReference type="EMBL" id="PUA32314.1"/>
    </source>
</evidence>
<evidence type="ECO:0000256" key="1">
    <source>
        <dbReference type="ARBA" id="ARBA00008761"/>
    </source>
</evidence>
<keyword evidence="4" id="KW-0233">DNA recombination</keyword>
<dbReference type="NCBIfam" id="NF040570">
    <property type="entry name" value="guided_TnpB"/>
    <property type="match status" value="1"/>
</dbReference>
<evidence type="ECO:0000313" key="8">
    <source>
        <dbReference type="Proteomes" id="UP000244093"/>
    </source>
</evidence>
<evidence type="ECO:0000256" key="2">
    <source>
        <dbReference type="ARBA" id="ARBA00022578"/>
    </source>
</evidence>
<dbReference type="Pfam" id="PF01385">
    <property type="entry name" value="OrfB_IS605"/>
    <property type="match status" value="1"/>
</dbReference>
<sequence length="426" mass="48991">MYRRTCVVRLIPDRDAEAKLKALCSLASKLWNEVNYARRRQFFEGKGVNIEETYREFYGKYKALIGSATAQQVLNKNNEAWRSFFELLKAKKEGKLPPYITRVNPPGYKKRGKVRELWVVLRNDQYRIEGDKIILKGLGVIGSVEVGYRGLIHLKGKQGRLEIHYDPDERRWYAYISFEVEKKAIRGVWRKIPQTPRGDLRAGVDIGVNNLFAVYVENGASLLINGRPLKSMSHYWREKIAKYQSTINKYRVKSSRKLRLMYRKWRNQVKSFMDTQIRRLVERLYEIGVSTVYVGYPKNIAQENGNFNNVHVWSYGYLLRRVGEVGEEYGISVIFVDESYTSTTCPVHGNECGRRISRGLFKCTKLNKIFNADIVGAHNILVKGLSITPSPREGIGVMGWRPSPGLNEADVAPNLPALTTSRTLIL</sequence>
<comment type="similarity">
    <text evidence="1">In the C-terminal section; belongs to the transposase 35 family.</text>
</comment>
<comment type="caution">
    <text evidence="7">The sequence shown here is derived from an EMBL/GenBank/DDBJ whole genome shotgun (WGS) entry which is preliminary data.</text>
</comment>
<name>A0A2R7Y464_9CREN</name>
<gene>
    <name evidence="7" type="ORF">B7O98_06545</name>
</gene>
<protein>
    <submittedName>
        <fullName evidence="7">Transposase</fullName>
    </submittedName>
</protein>
<organism evidence="7 8">
    <name type="scientific">Zestosphaera tikiterensis</name>
    <dbReference type="NCBI Taxonomy" id="1973259"/>
    <lineage>
        <taxon>Archaea</taxon>
        <taxon>Thermoproteota</taxon>
        <taxon>Thermoprotei</taxon>
        <taxon>Desulfurococcales</taxon>
        <taxon>Desulfurococcaceae</taxon>
        <taxon>Zestosphaera</taxon>
    </lineage>
</organism>
<dbReference type="InterPro" id="IPR001959">
    <property type="entry name" value="Transposase"/>
</dbReference>
<dbReference type="EMBL" id="NBVN01000004">
    <property type="protein sequence ID" value="PUA32314.1"/>
    <property type="molecule type" value="Genomic_DNA"/>
</dbReference>
<dbReference type="Pfam" id="PF07282">
    <property type="entry name" value="Cas12f1-like_TNB"/>
    <property type="match status" value="1"/>
</dbReference>
<dbReference type="GO" id="GO:0003677">
    <property type="term" value="F:DNA binding"/>
    <property type="evidence" value="ECO:0007669"/>
    <property type="project" value="UniProtKB-KW"/>
</dbReference>
<evidence type="ECO:0000259" key="5">
    <source>
        <dbReference type="Pfam" id="PF01385"/>
    </source>
</evidence>
<reference evidence="7 8" key="1">
    <citation type="journal article" date="2018" name="Syst. Appl. Microbiol.">
        <title>A new symbiotic nanoarchaeote (Candidatus Nanoclepta minutus) and its host (Zestosphaera tikiterensis gen. nov., sp. nov.) from a New Zealand hot spring.</title>
        <authorList>
            <person name="St John E."/>
            <person name="Liu Y."/>
            <person name="Podar M."/>
            <person name="Stott M.B."/>
            <person name="Meneghin J."/>
            <person name="Chen Z."/>
            <person name="Lagutin K."/>
            <person name="Mitchell K."/>
            <person name="Reysenbach A.L."/>
        </authorList>
    </citation>
    <scope>NUCLEOTIDE SEQUENCE [LARGE SCALE GENOMIC DNA]</scope>
    <source>
        <strain evidence="7">NZ3</strain>
    </source>
</reference>
<accession>A0A2R7Y464</accession>
<dbReference type="AlphaFoldDB" id="A0A2R7Y464"/>
<feature type="domain" description="Cas12f1-like TNB" evidence="6">
    <location>
        <begin position="315"/>
        <end position="380"/>
    </location>
</feature>
<dbReference type="Proteomes" id="UP000244093">
    <property type="component" value="Unassembled WGS sequence"/>
</dbReference>
<evidence type="ECO:0000256" key="4">
    <source>
        <dbReference type="ARBA" id="ARBA00023172"/>
    </source>
</evidence>
<dbReference type="GO" id="GO:0006310">
    <property type="term" value="P:DNA recombination"/>
    <property type="evidence" value="ECO:0007669"/>
    <property type="project" value="UniProtKB-KW"/>
</dbReference>
<proteinExistence type="inferred from homology"/>
<evidence type="ECO:0000259" key="6">
    <source>
        <dbReference type="Pfam" id="PF07282"/>
    </source>
</evidence>
<keyword evidence="2" id="KW-0815">Transposition</keyword>
<evidence type="ECO:0000256" key="3">
    <source>
        <dbReference type="ARBA" id="ARBA00023125"/>
    </source>
</evidence>
<feature type="domain" description="Probable transposase IS891/IS1136/IS1341" evidence="5">
    <location>
        <begin position="183"/>
        <end position="300"/>
    </location>
</feature>
<dbReference type="GO" id="GO:0032196">
    <property type="term" value="P:transposition"/>
    <property type="evidence" value="ECO:0007669"/>
    <property type="project" value="UniProtKB-KW"/>
</dbReference>
<keyword evidence="3" id="KW-0238">DNA-binding</keyword>
<dbReference type="InterPro" id="IPR010095">
    <property type="entry name" value="Cas12f1-like_TNB"/>
</dbReference>